<evidence type="ECO:0000256" key="4">
    <source>
        <dbReference type="ARBA" id="ARBA00023157"/>
    </source>
</evidence>
<dbReference type="PANTHER" id="PTHR45656">
    <property type="entry name" value="PROTEIN CBR-CLEC-78"/>
    <property type="match status" value="1"/>
</dbReference>
<feature type="domain" description="Sushi" evidence="7">
    <location>
        <begin position="12"/>
        <end position="82"/>
    </location>
</feature>
<keyword evidence="2" id="KW-0732">Signal</keyword>
<evidence type="ECO:0000256" key="3">
    <source>
        <dbReference type="ARBA" id="ARBA00022737"/>
    </source>
</evidence>
<proteinExistence type="predicted"/>
<dbReference type="Proteomes" id="UP001159641">
    <property type="component" value="Unassembled WGS sequence"/>
</dbReference>
<protein>
    <recommendedName>
        <fullName evidence="7">Sushi domain-containing protein</fullName>
    </recommendedName>
</protein>
<dbReference type="PROSITE" id="PS50923">
    <property type="entry name" value="SUSHI"/>
    <property type="match status" value="2"/>
</dbReference>
<dbReference type="InterPro" id="IPR035976">
    <property type="entry name" value="Sushi/SCR/CCP_sf"/>
</dbReference>
<keyword evidence="5" id="KW-0325">Glycoprotein</keyword>
<evidence type="ECO:0000313" key="9">
    <source>
        <dbReference type="Proteomes" id="UP001159641"/>
    </source>
</evidence>
<dbReference type="InterPro" id="IPR000436">
    <property type="entry name" value="Sushi_SCR_CCP_dom"/>
</dbReference>
<dbReference type="Gene3D" id="2.10.70.10">
    <property type="entry name" value="Complement Module, domain 1"/>
    <property type="match status" value="2"/>
</dbReference>
<evidence type="ECO:0000256" key="5">
    <source>
        <dbReference type="ARBA" id="ARBA00023180"/>
    </source>
</evidence>
<name>A0AB34HBH2_ESCRO</name>
<organism evidence="8 9">
    <name type="scientific">Eschrichtius robustus</name>
    <name type="common">California gray whale</name>
    <name type="synonym">Eschrichtius gibbosus</name>
    <dbReference type="NCBI Taxonomy" id="9764"/>
    <lineage>
        <taxon>Eukaryota</taxon>
        <taxon>Metazoa</taxon>
        <taxon>Chordata</taxon>
        <taxon>Craniata</taxon>
        <taxon>Vertebrata</taxon>
        <taxon>Euteleostomi</taxon>
        <taxon>Mammalia</taxon>
        <taxon>Eutheria</taxon>
        <taxon>Laurasiatheria</taxon>
        <taxon>Artiodactyla</taxon>
        <taxon>Whippomorpha</taxon>
        <taxon>Cetacea</taxon>
        <taxon>Mysticeti</taxon>
        <taxon>Eschrichtiidae</taxon>
        <taxon>Eschrichtius</taxon>
    </lineage>
</organism>
<dbReference type="SUPFAM" id="SSF57535">
    <property type="entry name" value="Complement control module/SCR domain"/>
    <property type="match status" value="2"/>
</dbReference>
<keyword evidence="4 6" id="KW-1015">Disulfide bond</keyword>
<comment type="caution">
    <text evidence="6">Lacks conserved residue(s) required for the propagation of feature annotation.</text>
</comment>
<dbReference type="AlphaFoldDB" id="A0AB34HBH2"/>
<feature type="domain" description="Sushi" evidence="7">
    <location>
        <begin position="91"/>
        <end position="151"/>
    </location>
</feature>
<dbReference type="CDD" id="cd00033">
    <property type="entry name" value="CCP"/>
    <property type="match status" value="2"/>
</dbReference>
<reference evidence="8 9" key="1">
    <citation type="submission" date="2022-11" db="EMBL/GenBank/DDBJ databases">
        <title>Whole genome sequence of Eschrichtius robustus ER-17-0199.</title>
        <authorList>
            <person name="Bruniche-Olsen A."/>
            <person name="Black A.N."/>
            <person name="Fields C.J."/>
            <person name="Walden K."/>
            <person name="Dewoody J.A."/>
        </authorList>
    </citation>
    <scope>NUCLEOTIDE SEQUENCE [LARGE SCALE GENOMIC DNA]</scope>
    <source>
        <strain evidence="8">ER-17-0199</strain>
        <tissue evidence="8">Blubber</tissue>
    </source>
</reference>
<sequence length="162" mass="17914">MEPKTFVFFLEIFCPNPPAILNGKHTGTSLGDIPYGEEIGYTCDSHPDRRMTFSLTGESTIRCTSDSQGNGVWSGPAPRCELSVPNGNLFLACPHPPKINNGHHIAGHASPYLPGMTVNYTCDPGYKLVGKAFIFCTHQGTWSLFDLYCKGIWYSCLIFIKY</sequence>
<keyword evidence="1 6" id="KW-0768">Sushi</keyword>
<dbReference type="Pfam" id="PF00084">
    <property type="entry name" value="Sushi"/>
    <property type="match status" value="2"/>
</dbReference>
<gene>
    <name evidence="8" type="ORF">J1605_004624</name>
</gene>
<keyword evidence="3" id="KW-0677">Repeat</keyword>
<evidence type="ECO:0000256" key="2">
    <source>
        <dbReference type="ARBA" id="ARBA00022729"/>
    </source>
</evidence>
<evidence type="ECO:0000256" key="6">
    <source>
        <dbReference type="PROSITE-ProRule" id="PRU00302"/>
    </source>
</evidence>
<evidence type="ECO:0000259" key="7">
    <source>
        <dbReference type="PROSITE" id="PS50923"/>
    </source>
</evidence>
<dbReference type="FunFam" id="2.10.70.10:FF:000014">
    <property type="entry name" value="Membrane cofactor protein"/>
    <property type="match status" value="1"/>
</dbReference>
<dbReference type="InterPro" id="IPR051277">
    <property type="entry name" value="SEZ6_CSMD_C4BPB_Regulators"/>
</dbReference>
<dbReference type="PANTHER" id="PTHR45656:SF4">
    <property type="entry name" value="PROTEIN CBR-CLEC-78"/>
    <property type="match status" value="1"/>
</dbReference>
<evidence type="ECO:0000256" key="1">
    <source>
        <dbReference type="ARBA" id="ARBA00022659"/>
    </source>
</evidence>
<comment type="caution">
    <text evidence="8">The sequence shown here is derived from an EMBL/GenBank/DDBJ whole genome shotgun (WGS) entry which is preliminary data.</text>
</comment>
<feature type="disulfide bond" evidence="6">
    <location>
        <begin position="122"/>
        <end position="149"/>
    </location>
</feature>
<dbReference type="SMART" id="SM00032">
    <property type="entry name" value="CCP"/>
    <property type="match status" value="2"/>
</dbReference>
<dbReference type="EMBL" id="JAIQCJ010001364">
    <property type="protein sequence ID" value="KAJ8790157.1"/>
    <property type="molecule type" value="Genomic_DNA"/>
</dbReference>
<accession>A0AB34HBH2</accession>
<dbReference type="FunFam" id="2.10.70.10:FF:000008">
    <property type="entry name" value="Complement receptor type 1"/>
    <property type="match status" value="1"/>
</dbReference>
<evidence type="ECO:0000313" key="8">
    <source>
        <dbReference type="EMBL" id="KAJ8790157.1"/>
    </source>
</evidence>
<keyword evidence="9" id="KW-1185">Reference proteome</keyword>
<feature type="disulfide bond" evidence="6">
    <location>
        <begin position="93"/>
        <end position="136"/>
    </location>
</feature>